<accession>A0AAX1K2J3</accession>
<dbReference type="NCBIfam" id="TIGR01733">
    <property type="entry name" value="AA-adenyl-dom"/>
    <property type="match status" value="5"/>
</dbReference>
<sequence>MEFESIQKFNNLVEVFENQVRLHPDKIALKFKDIELSYSELNGYANGVARRLIELGVQIEDKIPLLVERSERIIIGMLGILKAGAAFVPLSSEFPAERNDYIIEQTGAKFCVNDNFMNSELSFVKENVRVPIKSDTLAYIIFTSGTTGKPKGVMIEHASVLNLAAAHAGMLGLSGGGHTYLQYANYIFDASILEIFPALLYGNQLTIVPEEIRLDLKKLSLFIEENNVDCAFIPPILLDTETILPVKTLIVGGEKTSEKVIMAYLSRGIEIVNAYGPTELTVSCTLHKFKYGDLANIIGPLQPNMVGYVVNENMELVKDGEVGEFVVGGIQLSRGYLNAPKLTEEKFIANPFGLGKVYKTGDLVSKLSDGSFEYHGRDDSQVKIHGQRVELGEVESALMSVQDILQVCVITYKDSIIAYYASRNTKYKPTFLRNKLKKILPDYMVPVKLIDVPSFPMTINGKIDKGKLPDPMTGKNEEDDNYVAPQTKRQEQVQAIIEQVVGFSRVSIDANIFEIGGNSITAIQIANRMRISVSDVYNYKTIRRLAETVPETEKIQRINFTNEKEQLLSYGQESMWFIQELNQKTIAYNNVVSIALSKKVKASLIEEGLKNIIQRHEVLRTTIKDGFQHVVNNNLEISHEPISAEEFGRRPFNLSFELPIRANFFGNRLILSIHHIAFDGWSLDILLTELADFYQGKELADLPFQYKDFAAWQRKNHNQNYFSKSLDYWKNELKDFEQLDLPTDYTRPTQFDYIGDEQIFEVSPLIYKNLEMLARKNSTTIYTVFLAAFYILLSSYSNQDDITIGSPFANRQFPGCEKLIGFFANTLPMRARLGHNQSFKELIMQTHDKISRVQEHQEIPLEKIVTALNLERDPSRNPLFQVVFTFQEFGTSLSPNLFEEVNPEVNTHSSQFDLSLNICDHFARITYSKSIFKADTIKSFIETFILILEQVSQDETIKLKDIVLTQVQLEFEKKQLEYTDLVKAFEAQVEKTPNQAALSYKEQILSYTELNQEANAFAYALVHEYGVKQGDILPILLPRSEKVIITILAIMKAGAAYIPLSIEYPQERIDYILRMVEAPFIIDEKFVANINSENKDNLDLAIKGSDLAYLIFTSGSTGKPKGVMIEHASVLNLAAAHAGMLGLSGGGHTYLQYANYIFDASILEIFPALLYGNQLTIVPEEIRLDLKKLSLFIEENNVDCAFIPPILLDTETILPVKTLIVGGDKTAIEVVNTYLDNGIDVYNAYGPTESTVSATIHKYEKGDNAETIGKGQLNTPVYIFDKFGREVPSGAIGELFVGGPQLSRGYIKQEELTRERFIDSSKGRLYATGDLVRLQSDGNLKYLGRNDFQVKIRGNRIELGEIEKTLANLPEISQVLVLAKNNSLIAYYVTDHPFTVQELSQYLSKFLAPYMIPSYFVQLDKFPMHINGKIDLSALPKPTISLNDKEFIEVETELENEIKIAFATVLSQDLSKVSATANFFHIGGDSIKAILITSILKKRGIVTNVRQIMEYPTIQQLAKVIESDKVDSQIDTSVEDGKVFKSPIQNWFLNKGFENPNHFNQAYLLKTEKYYDEKLLQQAVQRLINHHDALRSRVNKENQELIQDQISDYQFEDRVMIDTTDISEESNWEISLENIEKLSQKNFDIYRGRLMSLQQIISPNETFLLISIHHLVIDEVSWHIFLEDLFTLLDNFDDGKVVELPEKTSSAENWAKALTKHSQRNTEEIDYWTKLAQEENDFLPKDFVTQASYFSNNKKIIVSLTPAETEGIVKLAHKAYNTQINDLLLSSLALGLNRKFGTRNVFISLEGHGREQFDPRYSIERTVGWFTSLYPFYLKTEMSSLEELIIETKESLRAVPSKGLIYSLLKDNLGDQISISTPEISFNFIGDISENRQTNYHIVKELTEYISDPLNEKLAVIEINSYILRGQLFFEIDYSKNAFKEETIADFAQKLIDAVNDVSTHCQSLRRTVKTISDFGNQTLTNADLETIYEKVQNVEKIKPLSPMQLGIFYDYLKEPSSSRYTEQITALLDGPIEIEAIERAFEQLICYHDVLKSVFLFDGLSEPKQISSSTPNLSIGYYDLSALSEEDRQIKKFEIMKLEQTKGFNLENNLGIRLSTIKEGDNRTSLVFTFHHILMDGWSYALFLKKFFAYFKESKGNETGESDYFDYIDQLTTMDKKSSLDYWENYLASYDGDTQVPSFEKIHSFASEKQMRRLSYRISNTLMTKLRSLSNEKNVTLNDVCSALWGITLQKLNQTNDVVFGSILSGRNIDNFDASNILGLCIQQVPLRVQNQSQCESILDLVLKVKEDIKEAQDHLNCNLAEILSNSSISTLSHKILFDNYPLINQNLLDDNLKFRLADLKAEEIVEYDFGLSFLPGEEMKDSLEVEFNFDSQKYSEKDIDKIYSIFSKLLETFVEDPHTGVERFSILNNAEREKISSYSGVKMISRNNLSLLERFKESVTIYSDKVAIYAGNEQLTYQELDRLSNGIADHLKKLGVKSFDHVVLYLEADKFLLPSIWGVLKAGATFVPLDSESPKERNEHLMSNEQRAVVLINSDYPVGLFHLSQVVDVREIQALDKFDYSTEIDAPAYMIYTSGTTGSPKGVVISKVSLLNYIEGMLEKIGKEFLRNSILTSKYNFDLGYTALFIPLFNGGAVTIASKESYASSPQLAKLIQAHQITYLKMTPSLFSILQPDDFVEIDSLKAVLLGGESIQADDLLNFRKVNPRVEFWNHYGPTETTIGCISGKVDWKKLEAGKSYNILGKPNKNMGIYVLDKQHRMLPFGSIGELYVVGTGLAEGYFADEKLTAEKFISNPFDNQQILYATGDQVRLMENGDLIFCGRNDSQIKHLGYRINLTEIESNVVKEDSVVDATVIQMADDRIGAAVVLKNKADLTLVKHNLKNILPSYMYPNYIVQLEKFPLTSNGKKDLRQLKRLIQDYCLKIEEKSDIETETERRLHQIWSELLRINTISKYSNFYELGGNSLQALRLLSTIRSDFKKELSLSEIVNAGTIDSLAKLIDNRDNSYVVSIERAEVASYYVASSQQKQMYALSMRDPSCTAYNVPIMLKLKVDATLDIVKIKQALYAVVSKHEALRTLVFADGDFIKQKILEEFSIPFEVKHIPEISARTIWTTFVKPFDLTKEIPIRVHVIYTRTATYLVIDSHHIVMDGCSIKIFLKDLMTAYHSKLSDEEVYQYKDFSEFQLKLDFKKQEKLNEFYWKRKLNMEIPILDLSDHRSNSEGGYSDFEGETLRFQIETNLANELVDVCKINHFTLNSYLLSLFALILSRFTNEKELIIGGVDEGRNYTEFDQTIGMFVNSLPHHLSLDDSLSFRQLLKATQAEVLQDVEHSSIPFERMVQLAKDNVLAGQNPLFDVSFVYSESVVLENSEFELCDPDYEISKFDLTLLINKSQGRFNGIFEFKKGKVSRGTVQTLKQLFEAALAFTVKNLDEKLQSVKVMSIEKERKLLAASRGAIDETFKNSTVLKAFEDLANATPNKICIEEKGKQFSYKVINELANALANYLKGRIPLSQTIVPIYMTRSKELIVSILALWKLGKAYLPLDSSYPSPRIQQILSEVKVTVILSQSFVASDLNKNEVKPILVDLLDLSPEKNGPIDGELDRLAYVIFTSGTTGRPKGIEVNHSALANYIHWAARQYILDGRGDFALFTSISFDLTVTALFVPISSGHKLIIFESDDSLGLLEDVVREDSVDIVKLTPAHLSLIVQSDFPLNNIHTFILGGENLNLDLTRKIHEKYPEIRIFNEYGPTEATVGCLIYQYKSDDTGVNVSIGRPIDNVEAYVLDNSQKLLPAGAVGELYIGGACLSNGYFNNPSLNQERFIVSPFEAGKYLYRTGDLCKWDSKMQLDCLGRKDEQVKVNGYRIELGDIEHKILSYPFVKQAVVFTENEEIPHTKLSAAIVSEDSQVDTEKLREFLTEQLPYYMIPTRIIQVEEIPLTVNGKKDLRLLSVLSKQYGKQEVIEELTTEKEMILAKLIQETLNVSGLNRMSNYYELGGDSIQAILISSRLKNEGFDLKTIDILQNPVLKNMASHVEYKEKEKQLPIPYGKQFNLTPIQQWLFNQKLSNIHHYNQSILVQFELKMTFEEFKESLWQLSNIFPILQTRFIQNEEGYSQSLLKPSKTEVERKIFEHEISQDTYYRDYINRTNEYTQATLNIYSGDLWRGHLFNTEEGQYCLLVVHHLVVDIVSWDYILTKLDQIVRALKEGRHLSETSYQGGFLEWQEALSQPAQSKMFTAELDYWKKHVANISPVFTPLEKVRMDLEKPQIERRTLSLFLKDFVQANHTYLTKSYELVLAGLIKGLSSYTDRPSLAVMLESHGRYDLENNSKFSQSVGWYTSLYPCDFSLENSKNNSCFIREVKEQYRDLPNLGIGYGLLKYNRKLLNEYLEPDIKINFLGDLGKETHKGQFSLENWLKDYDSSPFNRQNFALEITAYFFNGELHLIVKESQTFKNAEFADLVENLSQSLLEVIDCCKNSMPLLSPSDIGAKRIGLKDFDRIQQFHQDVVKVIDLTPLQKGLFYQWSKDPVSNQYIEQSVFEFSSPLNKFRLRKTVDCLVQRYDALRSTFMYEGLENVKQLIHKSSNLKIDDDLIANDESELQELISKDSNEQFDLIKGPLLRLKVVNVAQRKQVLIFTFHHLILDGWSKSLLVNEFIKLYQKGNFKDFANFEDKALETYAEFVTQKDEKESLNYWIKYLKDYDSVCRFPESTLTDESLTNELEYSFDEKTTQSLRKLSKECNVTFYTLLKAIWGLLLIPYTEGSDVVFGTIVSGRTKEIPNILSSIGMFINTIPVRVKLDVGMNFTNLVQTLNQESFESEANNLSSLAEIQDHIKCKTKLFNTLFVFENYPAEQTSCQLLSDEKTSSKTEFDLEALCSLSDKLHFKLRYQMDKIDGTSLNYLLESLKLLIDQVIEDPYRNLANLSTITPSEMQAITALNSSHDFYPSILMRQGQKGQNLIELIEENAKNFPERTAIYDYEKKYSYREFVDRANLLASKLYQSKLKSGDVIGLFMDKSADLVIAMYAVWKIGAVVLPIDITLPESRIDYMISNSATRVILTNFEADKLAFTDCLVVNTISNSKTEKEGKQIKYHYQPDRLAYILYTSGSTGLPKGVEVSQGALTNFIFNSLKAVSFPDKINMLATTSCSFDISISEMFWPLVVGGELTILSNIDSKNPEKICETINHKHCNAIQTTPSRVQLLLQYKPGHSAFRNLTHMYLMGEVLSDNLVSEVQKVSDSEIFNCYGPTESTIWVSAKKIEVGQKITIGKPIENVQFYILKKNLTVAPLGTYGQLAIAGDSLAIGYRNNGELTSKSFVRLGAPINQRVYLTGDLARLNDKGEVEVVGRIDNQIKINGVRIELEEIEKVALKYRGINNAVAIANQEGSSKFISLYFTTDQTEEKLSTLEIRQYLSHQLLSQMLPKKIYQVDYFPLSTNGKVDNKKLLEMVKLDQTNRQLIKEEVKYHTNTQKQIAKIWEKELNQDNIGLFESYFDIGGNSLKIIQLLNALNNSLSISLTIADLFKYPSIALLSERVDKLLSHEYLDSKEVIKVNLTSDPVDATQQKAKIFVSYVLMISHLTKNSKVSITEYLTDTQYVNHNFDTDSWETIDAALEAMIVYLSTKTNLPSIDSASFWKYSLGNLMLDKAINGVVLKQDLGKLGLYFDSSQLEEKQANLIVKDLRQLLSQTSLRL</sequence>
<dbReference type="GO" id="GO:0003824">
    <property type="term" value="F:catalytic activity"/>
    <property type="evidence" value="ECO:0007669"/>
    <property type="project" value="InterPro"/>
</dbReference>
<dbReference type="GO" id="GO:0043041">
    <property type="term" value="P:amino acid activation for nonribosomal peptide biosynthetic process"/>
    <property type="evidence" value="ECO:0007669"/>
    <property type="project" value="TreeGrafter"/>
</dbReference>
<dbReference type="InterPro" id="IPR020806">
    <property type="entry name" value="PKS_PP-bd"/>
</dbReference>
<dbReference type="InterPro" id="IPR001242">
    <property type="entry name" value="Condensation_dom"/>
</dbReference>
<dbReference type="InterPro" id="IPR009081">
    <property type="entry name" value="PP-bd_ACP"/>
</dbReference>
<feature type="domain" description="Carrier" evidence="6">
    <location>
        <begin position="3982"/>
        <end position="4056"/>
    </location>
</feature>
<dbReference type="InterPro" id="IPR010071">
    <property type="entry name" value="AA_adenyl_dom"/>
</dbReference>
<comment type="cofactor">
    <cofactor evidence="1">
        <name>pantetheine 4'-phosphate</name>
        <dbReference type="ChEBI" id="CHEBI:47942"/>
    </cofactor>
</comment>
<feature type="domain" description="Carrier" evidence="6">
    <location>
        <begin position="5479"/>
        <end position="5554"/>
    </location>
</feature>
<evidence type="ECO:0000259" key="6">
    <source>
        <dbReference type="PROSITE" id="PS50075"/>
    </source>
</evidence>
<evidence type="ECO:0000256" key="1">
    <source>
        <dbReference type="ARBA" id="ARBA00001957"/>
    </source>
</evidence>
<dbReference type="PROSITE" id="PS00455">
    <property type="entry name" value="AMP_BINDING"/>
    <property type="match status" value="5"/>
</dbReference>
<dbReference type="Proteomes" id="UP000595884">
    <property type="component" value="Chromosome"/>
</dbReference>
<dbReference type="GO" id="GO:0017000">
    <property type="term" value="P:antibiotic biosynthetic process"/>
    <property type="evidence" value="ECO:0007669"/>
    <property type="project" value="UniProtKB-KW"/>
</dbReference>
<dbReference type="SUPFAM" id="SSF47336">
    <property type="entry name" value="ACP-like"/>
    <property type="match status" value="5"/>
</dbReference>
<dbReference type="Gene3D" id="3.40.50.12780">
    <property type="entry name" value="N-terminal domain of ligase-like"/>
    <property type="match status" value="3"/>
</dbReference>
<dbReference type="RefSeq" id="WP_192072031.1">
    <property type="nucleotide sequence ID" value="NZ_CP066294.2"/>
</dbReference>
<dbReference type="GO" id="GO:0044550">
    <property type="term" value="P:secondary metabolite biosynthetic process"/>
    <property type="evidence" value="ECO:0007669"/>
    <property type="project" value="TreeGrafter"/>
</dbReference>
<dbReference type="CDD" id="cd05930">
    <property type="entry name" value="A_NRPS"/>
    <property type="match status" value="5"/>
</dbReference>
<dbReference type="CDD" id="cd19531">
    <property type="entry name" value="LCL_NRPS-like"/>
    <property type="match status" value="1"/>
</dbReference>
<dbReference type="PROSITE" id="PS50075">
    <property type="entry name" value="CARRIER"/>
    <property type="match status" value="5"/>
</dbReference>
<dbReference type="InterPro" id="IPR036736">
    <property type="entry name" value="ACP-like_sf"/>
</dbReference>
<evidence type="ECO:0000256" key="4">
    <source>
        <dbReference type="ARBA" id="ARBA00022737"/>
    </source>
</evidence>
<dbReference type="EMBL" id="CP066294">
    <property type="protein sequence ID" value="QQL47077.1"/>
    <property type="molecule type" value="Genomic_DNA"/>
</dbReference>
<dbReference type="InterPro" id="IPR025110">
    <property type="entry name" value="AMP-bd_C"/>
</dbReference>
<dbReference type="GO" id="GO:0005737">
    <property type="term" value="C:cytoplasm"/>
    <property type="evidence" value="ECO:0007669"/>
    <property type="project" value="TreeGrafter"/>
</dbReference>
<feature type="domain" description="Carrier" evidence="6">
    <location>
        <begin position="484"/>
        <end position="563"/>
    </location>
</feature>
<reference evidence="8" key="1">
    <citation type="submission" date="2020-12" db="EMBL/GenBank/DDBJ databases">
        <authorList>
            <person name="Wen Z.T."/>
        </authorList>
    </citation>
    <scope>NUCLEOTIDE SEQUENCE [LARGE SCALE GENOMIC DNA]</scope>
    <source>
        <strain evidence="8">27-3</strain>
    </source>
</reference>
<dbReference type="Pfam" id="PF00668">
    <property type="entry name" value="Condensation"/>
    <property type="match status" value="6"/>
</dbReference>
<dbReference type="SUPFAM" id="SSF52777">
    <property type="entry name" value="CoA-dependent acyltransferases"/>
    <property type="match status" value="12"/>
</dbReference>
<protein>
    <submittedName>
        <fullName evidence="7">Amino acid adenylation domain-containing protein</fullName>
    </submittedName>
</protein>
<dbReference type="InterPro" id="IPR020845">
    <property type="entry name" value="AMP-binding_CS"/>
</dbReference>
<dbReference type="GO" id="GO:0008610">
    <property type="term" value="P:lipid biosynthetic process"/>
    <property type="evidence" value="ECO:0007669"/>
    <property type="project" value="UniProtKB-ARBA"/>
</dbReference>
<proteinExistence type="predicted"/>
<gene>
    <name evidence="7" type="ORF">IGS65_008515</name>
</gene>
<dbReference type="GO" id="GO:0031177">
    <property type="term" value="F:phosphopantetheine binding"/>
    <property type="evidence" value="ECO:0007669"/>
    <property type="project" value="InterPro"/>
</dbReference>
<dbReference type="PANTHER" id="PTHR45527">
    <property type="entry name" value="NONRIBOSOMAL PEPTIDE SYNTHETASE"/>
    <property type="match status" value="1"/>
</dbReference>
<dbReference type="Gene3D" id="3.30.300.30">
    <property type="match status" value="5"/>
</dbReference>
<feature type="domain" description="Carrier" evidence="6">
    <location>
        <begin position="1449"/>
        <end position="1525"/>
    </location>
</feature>
<evidence type="ECO:0000313" key="7">
    <source>
        <dbReference type="EMBL" id="QQL47077.1"/>
    </source>
</evidence>
<feature type="domain" description="Carrier" evidence="6">
    <location>
        <begin position="2949"/>
        <end position="3024"/>
    </location>
</feature>
<dbReference type="InterPro" id="IPR023213">
    <property type="entry name" value="CAT-like_dom_sf"/>
</dbReference>
<dbReference type="NCBIfam" id="TIGR01720">
    <property type="entry name" value="NRPS-para261"/>
    <property type="match status" value="1"/>
</dbReference>
<keyword evidence="2" id="KW-0596">Phosphopantetheine</keyword>
<evidence type="ECO:0000256" key="3">
    <source>
        <dbReference type="ARBA" id="ARBA00022553"/>
    </source>
</evidence>
<dbReference type="InterPro" id="IPR010060">
    <property type="entry name" value="NRPS_synth"/>
</dbReference>
<keyword evidence="4" id="KW-0677">Repeat</keyword>
<dbReference type="NCBIfam" id="NF003417">
    <property type="entry name" value="PRK04813.1"/>
    <property type="match status" value="5"/>
</dbReference>
<dbReference type="InterPro" id="IPR045851">
    <property type="entry name" value="AMP-bd_C_sf"/>
</dbReference>
<keyword evidence="5" id="KW-0045">Antibiotic biosynthesis</keyword>
<dbReference type="Pfam" id="PF00501">
    <property type="entry name" value="AMP-binding"/>
    <property type="match status" value="5"/>
</dbReference>
<dbReference type="Pfam" id="PF13193">
    <property type="entry name" value="AMP-binding_C"/>
    <property type="match status" value="4"/>
</dbReference>
<dbReference type="PANTHER" id="PTHR45527:SF1">
    <property type="entry name" value="FATTY ACID SYNTHASE"/>
    <property type="match status" value="1"/>
</dbReference>
<dbReference type="Gene3D" id="3.30.559.30">
    <property type="entry name" value="Nonribosomal peptide synthetase, condensation domain"/>
    <property type="match status" value="6"/>
</dbReference>
<dbReference type="Pfam" id="PF00550">
    <property type="entry name" value="PP-binding"/>
    <property type="match status" value="5"/>
</dbReference>
<evidence type="ECO:0000313" key="8">
    <source>
        <dbReference type="Proteomes" id="UP000595884"/>
    </source>
</evidence>
<dbReference type="Gene3D" id="2.30.38.10">
    <property type="entry name" value="Luciferase, Domain 3"/>
    <property type="match status" value="2"/>
</dbReference>
<dbReference type="SMART" id="SM00823">
    <property type="entry name" value="PKS_PP"/>
    <property type="match status" value="3"/>
</dbReference>
<organism evidence="7 8">
    <name type="scientific">Streptococcus mutans</name>
    <dbReference type="NCBI Taxonomy" id="1309"/>
    <lineage>
        <taxon>Bacteria</taxon>
        <taxon>Bacillati</taxon>
        <taxon>Bacillota</taxon>
        <taxon>Bacilli</taxon>
        <taxon>Lactobacillales</taxon>
        <taxon>Streptococcaceae</taxon>
        <taxon>Streptococcus</taxon>
    </lineage>
</organism>
<dbReference type="Gene3D" id="1.10.1200.10">
    <property type="entry name" value="ACP-like"/>
    <property type="match status" value="5"/>
</dbReference>
<dbReference type="InterPro" id="IPR042099">
    <property type="entry name" value="ANL_N_sf"/>
</dbReference>
<keyword evidence="3" id="KW-0597">Phosphoprotein</keyword>
<dbReference type="Gene3D" id="3.40.50.980">
    <property type="match status" value="4"/>
</dbReference>
<dbReference type="InterPro" id="IPR000873">
    <property type="entry name" value="AMP-dep_synth/lig_dom"/>
</dbReference>
<name>A0AAX1K2J3_STRMG</name>
<dbReference type="Gene3D" id="3.30.559.10">
    <property type="entry name" value="Chloramphenicol acetyltransferase-like domain"/>
    <property type="match status" value="6"/>
</dbReference>
<dbReference type="SUPFAM" id="SSF56801">
    <property type="entry name" value="Acetyl-CoA synthetase-like"/>
    <property type="match status" value="5"/>
</dbReference>
<evidence type="ECO:0000256" key="5">
    <source>
        <dbReference type="ARBA" id="ARBA00023194"/>
    </source>
</evidence>
<evidence type="ECO:0000256" key="2">
    <source>
        <dbReference type="ARBA" id="ARBA00022450"/>
    </source>
</evidence>
<dbReference type="PROSITE" id="PS00012">
    <property type="entry name" value="PHOSPHOPANTETHEINE"/>
    <property type="match status" value="5"/>
</dbReference>
<dbReference type="InterPro" id="IPR006162">
    <property type="entry name" value="Ppantetheine_attach_site"/>
</dbReference>